<comment type="subcellular location">
    <subcellularLocation>
        <location evidence="2">Cytoplasm</location>
    </subcellularLocation>
    <subcellularLocation>
        <location evidence="1">Nucleus</location>
    </subcellularLocation>
</comment>
<evidence type="ECO:0000256" key="2">
    <source>
        <dbReference type="ARBA" id="ARBA00004496"/>
    </source>
</evidence>
<dbReference type="GO" id="GO:0008180">
    <property type="term" value="C:COP9 signalosome"/>
    <property type="evidence" value="ECO:0007669"/>
    <property type="project" value="UniProtKB-KW"/>
</dbReference>
<accession>A0A835C0D5</accession>
<name>A0A835C0D5_9POAL</name>
<dbReference type="AlphaFoldDB" id="A0A835C0D5"/>
<evidence type="ECO:0000313" key="8">
    <source>
        <dbReference type="Proteomes" id="UP000636709"/>
    </source>
</evidence>
<dbReference type="GO" id="GO:0005737">
    <property type="term" value="C:cytoplasm"/>
    <property type="evidence" value="ECO:0007669"/>
    <property type="project" value="UniProtKB-SubCell"/>
</dbReference>
<keyword evidence="4" id="KW-0736">Signalosome</keyword>
<evidence type="ECO:0000259" key="6">
    <source>
        <dbReference type="Pfam" id="PF10075"/>
    </source>
</evidence>
<dbReference type="Pfam" id="PF10075">
    <property type="entry name" value="CSN8_PSD8_EIF3K"/>
    <property type="match status" value="1"/>
</dbReference>
<dbReference type="GO" id="GO:0000338">
    <property type="term" value="P:protein deneddylation"/>
    <property type="evidence" value="ECO:0007669"/>
    <property type="project" value="InterPro"/>
</dbReference>
<keyword evidence="3" id="KW-0963">Cytoplasm</keyword>
<dbReference type="InterPro" id="IPR033205">
    <property type="entry name" value="COP9_CSN8"/>
</dbReference>
<evidence type="ECO:0000313" key="7">
    <source>
        <dbReference type="EMBL" id="KAF8721308.1"/>
    </source>
</evidence>
<protein>
    <recommendedName>
        <fullName evidence="6">CSN8/PSMD8/EIF3K domain-containing protein</fullName>
    </recommendedName>
</protein>
<keyword evidence="5" id="KW-0539">Nucleus</keyword>
<evidence type="ECO:0000256" key="1">
    <source>
        <dbReference type="ARBA" id="ARBA00004123"/>
    </source>
</evidence>
<reference evidence="7" key="1">
    <citation type="submission" date="2020-07" db="EMBL/GenBank/DDBJ databases">
        <title>Genome sequence and genetic diversity analysis of an under-domesticated orphan crop, white fonio (Digitaria exilis).</title>
        <authorList>
            <person name="Bennetzen J.L."/>
            <person name="Chen S."/>
            <person name="Ma X."/>
            <person name="Wang X."/>
            <person name="Yssel A.E.J."/>
            <person name="Chaluvadi S.R."/>
            <person name="Johnson M."/>
            <person name="Gangashetty P."/>
            <person name="Hamidou F."/>
            <person name="Sanogo M.D."/>
            <person name="Zwaenepoel A."/>
            <person name="Wallace J."/>
            <person name="Van De Peer Y."/>
            <person name="Van Deynze A."/>
        </authorList>
    </citation>
    <scope>NUCLEOTIDE SEQUENCE</scope>
    <source>
        <tissue evidence="7">Leaves</tissue>
    </source>
</reference>
<dbReference type="Gene3D" id="1.25.40.990">
    <property type="match status" value="1"/>
</dbReference>
<organism evidence="7 8">
    <name type="scientific">Digitaria exilis</name>
    <dbReference type="NCBI Taxonomy" id="1010633"/>
    <lineage>
        <taxon>Eukaryota</taxon>
        <taxon>Viridiplantae</taxon>
        <taxon>Streptophyta</taxon>
        <taxon>Embryophyta</taxon>
        <taxon>Tracheophyta</taxon>
        <taxon>Spermatophyta</taxon>
        <taxon>Magnoliopsida</taxon>
        <taxon>Liliopsida</taxon>
        <taxon>Poales</taxon>
        <taxon>Poaceae</taxon>
        <taxon>PACMAD clade</taxon>
        <taxon>Panicoideae</taxon>
        <taxon>Panicodae</taxon>
        <taxon>Paniceae</taxon>
        <taxon>Anthephorinae</taxon>
        <taxon>Digitaria</taxon>
    </lineage>
</organism>
<proteinExistence type="predicted"/>
<evidence type="ECO:0000256" key="3">
    <source>
        <dbReference type="ARBA" id="ARBA00022490"/>
    </source>
</evidence>
<sequence length="265" mass="29736">MDLSAVQAAISDKSYSALAPLCDELLLQGKRPASLDSPCVSQAASSGAATDDWPYAVHLLAHLYLNDLYVIRYPLPSGLPIFPWIWGYGFVNDDAVVWLGVSRNSARFFWKSLPQEVKDARPELAAVWRIGQCLWNRDYAGVYTASQGFEWGPELADFITAFLESYRQRIFQLLTSAYSTICVADVAHFMGMSEEDATNCMFRNPSKLLDYNNLHCPIADALQNSWSLDAATKMLTVKKPKAQTNQKLDATKLQRLTECVFHLEH</sequence>
<dbReference type="EMBL" id="JACEFO010001686">
    <property type="protein sequence ID" value="KAF8721308.1"/>
    <property type="molecule type" value="Genomic_DNA"/>
</dbReference>
<dbReference type="Proteomes" id="UP000636709">
    <property type="component" value="Unassembled WGS sequence"/>
</dbReference>
<evidence type="ECO:0000256" key="4">
    <source>
        <dbReference type="ARBA" id="ARBA00022790"/>
    </source>
</evidence>
<dbReference type="OrthoDB" id="5351233at2759"/>
<keyword evidence="8" id="KW-1185">Reference proteome</keyword>
<evidence type="ECO:0000256" key="5">
    <source>
        <dbReference type="ARBA" id="ARBA00023242"/>
    </source>
</evidence>
<feature type="domain" description="CSN8/PSMD8/EIF3K" evidence="6">
    <location>
        <begin position="105"/>
        <end position="236"/>
    </location>
</feature>
<gene>
    <name evidence="7" type="ORF">HU200_023241</name>
</gene>
<dbReference type="InterPro" id="IPR033464">
    <property type="entry name" value="CSN8_PSD8_EIF3K"/>
</dbReference>
<dbReference type="PANTHER" id="PTHR13339:SF0">
    <property type="entry name" value="COP9 SIGNALOSOME COMPLEX SUBUNIT 8"/>
    <property type="match status" value="1"/>
</dbReference>
<dbReference type="PANTHER" id="PTHR13339">
    <property type="entry name" value="COP9 SIGNALOSOME COMPLEX SUBUNIT 8"/>
    <property type="match status" value="1"/>
</dbReference>
<comment type="caution">
    <text evidence="7">The sequence shown here is derived from an EMBL/GenBank/DDBJ whole genome shotgun (WGS) entry which is preliminary data.</text>
</comment>
<dbReference type="GO" id="GO:0010387">
    <property type="term" value="P:COP9 signalosome assembly"/>
    <property type="evidence" value="ECO:0007669"/>
    <property type="project" value="InterPro"/>
</dbReference>